<reference evidence="1 2" key="1">
    <citation type="submission" date="2019-04" db="EMBL/GenBank/DDBJ databases">
        <title>Flavobacterium sp. nov. isolated from construction timber.</title>
        <authorList>
            <person name="Lin S.-Y."/>
            <person name="Chang C.-T."/>
            <person name="Young C.-C."/>
        </authorList>
    </citation>
    <scope>NUCLEOTIDE SEQUENCE [LARGE SCALE GENOMIC DNA]</scope>
    <source>
        <strain evidence="1 2">CC-CTC003</strain>
    </source>
</reference>
<gene>
    <name evidence="1" type="ORF">E6C50_16345</name>
</gene>
<dbReference type="OrthoDB" id="1350910at2"/>
<keyword evidence="2" id="KW-1185">Reference proteome</keyword>
<sequence>MKTKIIIAGLFLSFLTISCKNEEKKADTTTEAVKEVVQENTFDVSVDMIIKKDDDLILYYKDGSNEWFDDDHVVWMGVKGKNEVQTVTFKLPEGIVPIDLRLDVGRNEDKGQEPISIKKYKITYLDKSFEVNENQLLEYLKPNQCIKYDAATKLFTLQKDDKGYYDPYFESTKAFYPQIAKIAANL</sequence>
<proteinExistence type="predicted"/>
<accession>A0A4S3ZQ67</accession>
<dbReference type="RefSeq" id="WP_136404321.1">
    <property type="nucleotide sequence ID" value="NZ_SSNZ01000011.1"/>
</dbReference>
<comment type="caution">
    <text evidence="1">The sequence shown here is derived from an EMBL/GenBank/DDBJ whole genome shotgun (WGS) entry which is preliminary data.</text>
</comment>
<dbReference type="EMBL" id="SSNZ01000011">
    <property type="protein sequence ID" value="THF47647.1"/>
    <property type="molecule type" value="Genomic_DNA"/>
</dbReference>
<dbReference type="PROSITE" id="PS51257">
    <property type="entry name" value="PROKAR_LIPOPROTEIN"/>
    <property type="match status" value="1"/>
</dbReference>
<organism evidence="1 2">
    <name type="scientific">Flavobacterium supellecticarium</name>
    <dbReference type="NCBI Taxonomy" id="2565924"/>
    <lineage>
        <taxon>Bacteria</taxon>
        <taxon>Pseudomonadati</taxon>
        <taxon>Bacteroidota</taxon>
        <taxon>Flavobacteriia</taxon>
        <taxon>Flavobacteriales</taxon>
        <taxon>Flavobacteriaceae</taxon>
        <taxon>Flavobacterium</taxon>
    </lineage>
</organism>
<evidence type="ECO:0008006" key="3">
    <source>
        <dbReference type="Google" id="ProtNLM"/>
    </source>
</evidence>
<evidence type="ECO:0000313" key="1">
    <source>
        <dbReference type="EMBL" id="THF47647.1"/>
    </source>
</evidence>
<dbReference type="Proteomes" id="UP000307507">
    <property type="component" value="Unassembled WGS sequence"/>
</dbReference>
<name>A0A4S3ZQ67_9FLAO</name>
<protein>
    <recommendedName>
        <fullName evidence="3">Lipoprotein</fullName>
    </recommendedName>
</protein>
<evidence type="ECO:0000313" key="2">
    <source>
        <dbReference type="Proteomes" id="UP000307507"/>
    </source>
</evidence>
<dbReference type="AlphaFoldDB" id="A0A4S3ZQ67"/>